<dbReference type="PANTHER" id="PTHR20843:SF0">
    <property type="entry name" value="PROTEIN AVEUGLE"/>
    <property type="match status" value="1"/>
</dbReference>
<dbReference type="InterPro" id="IPR001660">
    <property type="entry name" value="SAM"/>
</dbReference>
<dbReference type="GO" id="GO:0007169">
    <property type="term" value="P:cell surface receptor protein tyrosine kinase signaling pathway"/>
    <property type="evidence" value="ECO:0007669"/>
    <property type="project" value="TreeGrafter"/>
</dbReference>
<organism evidence="2 3">
    <name type="scientific">Oncorhynchus mykiss</name>
    <name type="common">Rainbow trout</name>
    <name type="synonym">Salmo gairdneri</name>
    <dbReference type="NCBI Taxonomy" id="8022"/>
    <lineage>
        <taxon>Eukaryota</taxon>
        <taxon>Metazoa</taxon>
        <taxon>Chordata</taxon>
        <taxon>Craniata</taxon>
        <taxon>Vertebrata</taxon>
        <taxon>Euteleostomi</taxon>
        <taxon>Actinopterygii</taxon>
        <taxon>Neopterygii</taxon>
        <taxon>Teleostei</taxon>
        <taxon>Protacanthopterygii</taxon>
        <taxon>Salmoniformes</taxon>
        <taxon>Salmonidae</taxon>
        <taxon>Salmoninae</taxon>
        <taxon>Oncorhynchus</taxon>
    </lineage>
</organism>
<dbReference type="PaxDb" id="8022-A0A060W8N8"/>
<dbReference type="GO" id="GO:0043565">
    <property type="term" value="F:sequence-specific DNA binding"/>
    <property type="evidence" value="ECO:0007669"/>
    <property type="project" value="InterPro"/>
</dbReference>
<dbReference type="InterPro" id="IPR013761">
    <property type="entry name" value="SAM/pointed_sf"/>
</dbReference>
<proteinExistence type="predicted"/>
<dbReference type="AlphaFoldDB" id="A0A060W8N8"/>
<dbReference type="SUPFAM" id="SSF47769">
    <property type="entry name" value="SAM/Pointed domain"/>
    <property type="match status" value="1"/>
</dbReference>
<gene>
    <name evidence="2" type="ORF">GSONMT00069068001</name>
</gene>
<dbReference type="STRING" id="8022.A0A060W8N8"/>
<name>A0A060W8N8_ONCMY</name>
<feature type="domain" description="SAM" evidence="1">
    <location>
        <begin position="7"/>
        <end position="75"/>
    </location>
</feature>
<dbReference type="InterPro" id="IPR003118">
    <property type="entry name" value="Pointed_dom"/>
</dbReference>
<evidence type="ECO:0000259" key="1">
    <source>
        <dbReference type="SMART" id="SM00454"/>
    </source>
</evidence>
<dbReference type="GO" id="GO:0009898">
    <property type="term" value="C:cytoplasmic side of plasma membrane"/>
    <property type="evidence" value="ECO:0007669"/>
    <property type="project" value="TreeGrafter"/>
</dbReference>
<dbReference type="PANTHER" id="PTHR20843">
    <property type="entry name" value="STERILE ALPHA MOTIF DOMAIN CONTAINING PROTEIN 10"/>
    <property type="match status" value="1"/>
</dbReference>
<evidence type="ECO:0000313" key="2">
    <source>
        <dbReference type="EMBL" id="CDQ63371.1"/>
    </source>
</evidence>
<dbReference type="Gene3D" id="1.10.150.50">
    <property type="entry name" value="Transcription Factor, Ets-1"/>
    <property type="match status" value="1"/>
</dbReference>
<dbReference type="Pfam" id="PF02198">
    <property type="entry name" value="SAM_PNT"/>
    <property type="match status" value="1"/>
</dbReference>
<reference evidence="2" key="1">
    <citation type="journal article" date="2014" name="Nat. Commun.">
        <title>The rainbow trout genome provides novel insights into evolution after whole-genome duplication in vertebrates.</title>
        <authorList>
            <person name="Berthelot C."/>
            <person name="Brunet F."/>
            <person name="Chalopin D."/>
            <person name="Juanchich A."/>
            <person name="Bernard M."/>
            <person name="Noel B."/>
            <person name="Bento P."/>
            <person name="Da Silva C."/>
            <person name="Labadie K."/>
            <person name="Alberti A."/>
            <person name="Aury J.M."/>
            <person name="Louis A."/>
            <person name="Dehais P."/>
            <person name="Bardou P."/>
            <person name="Montfort J."/>
            <person name="Klopp C."/>
            <person name="Cabau C."/>
            <person name="Gaspin C."/>
            <person name="Thorgaard G.H."/>
            <person name="Boussaha M."/>
            <person name="Quillet E."/>
            <person name="Guyomard R."/>
            <person name="Galiana D."/>
            <person name="Bobe J."/>
            <person name="Volff J.N."/>
            <person name="Genet C."/>
            <person name="Wincker P."/>
            <person name="Jaillon O."/>
            <person name="Roest Crollius H."/>
            <person name="Guiguen Y."/>
        </authorList>
    </citation>
    <scope>NUCLEOTIDE SEQUENCE [LARGE SCALE GENOMIC DNA]</scope>
</reference>
<dbReference type="Proteomes" id="UP000193380">
    <property type="component" value="Unassembled WGS sequence"/>
</dbReference>
<sequence length="91" mass="10681">MSLPKRVSLWTVVDVFDWVKEQYPNQKSVLQVAIFKHDISGRALLRMGEHQLERMGVEVEHLQEILLDILLLRVQEELENLNDIFSECFSS</sequence>
<accession>A0A060W8N8</accession>
<reference evidence="2" key="2">
    <citation type="submission" date="2014-03" db="EMBL/GenBank/DDBJ databases">
        <authorList>
            <person name="Genoscope - CEA"/>
        </authorList>
    </citation>
    <scope>NUCLEOTIDE SEQUENCE</scope>
</reference>
<protein>
    <recommendedName>
        <fullName evidence="1">SAM domain-containing protein</fullName>
    </recommendedName>
</protein>
<dbReference type="OrthoDB" id="434324at2759"/>
<dbReference type="SMART" id="SM00454">
    <property type="entry name" value="SAM"/>
    <property type="match status" value="1"/>
</dbReference>
<evidence type="ECO:0000313" key="3">
    <source>
        <dbReference type="Proteomes" id="UP000193380"/>
    </source>
</evidence>
<dbReference type="EMBL" id="FR904439">
    <property type="protein sequence ID" value="CDQ63371.1"/>
    <property type="molecule type" value="Genomic_DNA"/>
</dbReference>
<dbReference type="InterPro" id="IPR052268">
    <property type="entry name" value="SAM_domain-containing_protein"/>
</dbReference>